<feature type="domain" description="ABC transmembrane type-1" evidence="11">
    <location>
        <begin position="279"/>
        <end position="374"/>
    </location>
</feature>
<dbReference type="PROSITE" id="PS50929">
    <property type="entry name" value="ABC_TM1F"/>
    <property type="match status" value="1"/>
</dbReference>
<comment type="similarity">
    <text evidence="2">Belongs to the ABC transporter superfamily. ABCC family. Conjugate transporter (TC 3.A.1.208) subfamily.</text>
</comment>
<comment type="caution">
    <text evidence="12">The sequence shown here is derived from an EMBL/GenBank/DDBJ whole genome shotgun (WGS) entry which is preliminary data.</text>
</comment>
<dbReference type="CDD" id="cd03250">
    <property type="entry name" value="ABCC_MRP_domain1"/>
    <property type="match status" value="1"/>
</dbReference>
<reference evidence="12 13" key="1">
    <citation type="journal article" date="2018" name="New Phytol.">
        <title>Phylogenomics of Endogonaceae and evolution of mycorrhizas within Mucoromycota.</title>
        <authorList>
            <person name="Chang Y."/>
            <person name="Desiro A."/>
            <person name="Na H."/>
            <person name="Sandor L."/>
            <person name="Lipzen A."/>
            <person name="Clum A."/>
            <person name="Barry K."/>
            <person name="Grigoriev I.V."/>
            <person name="Martin F.M."/>
            <person name="Stajich J.E."/>
            <person name="Smith M.E."/>
            <person name="Bonito G."/>
            <person name="Spatafora J.W."/>
        </authorList>
    </citation>
    <scope>NUCLEOTIDE SEQUENCE [LARGE SCALE GENOMIC DNA]</scope>
    <source>
        <strain evidence="12 13">AD002</strain>
    </source>
</reference>
<evidence type="ECO:0000256" key="2">
    <source>
        <dbReference type="ARBA" id="ARBA00009726"/>
    </source>
</evidence>
<dbReference type="GO" id="GO:0005524">
    <property type="term" value="F:ATP binding"/>
    <property type="evidence" value="ECO:0007669"/>
    <property type="project" value="UniProtKB-KW"/>
</dbReference>
<evidence type="ECO:0000256" key="6">
    <source>
        <dbReference type="ARBA" id="ARBA00022840"/>
    </source>
</evidence>
<evidence type="ECO:0000256" key="7">
    <source>
        <dbReference type="ARBA" id="ARBA00022989"/>
    </source>
</evidence>
<dbReference type="Pfam" id="PF00664">
    <property type="entry name" value="ABC_membrane"/>
    <property type="match status" value="1"/>
</dbReference>
<dbReference type="InterPro" id="IPR036640">
    <property type="entry name" value="ABC1_TM_sf"/>
</dbReference>
<dbReference type="Proteomes" id="UP000274822">
    <property type="component" value="Unassembled WGS sequence"/>
</dbReference>
<dbReference type="PROSITE" id="PS50893">
    <property type="entry name" value="ABC_TRANSPORTER_2"/>
    <property type="match status" value="1"/>
</dbReference>
<name>A0A433QHE6_9FUNG</name>
<gene>
    <name evidence="12" type="ORF">BC938DRAFT_480909</name>
</gene>
<dbReference type="InterPro" id="IPR017871">
    <property type="entry name" value="ABC_transporter-like_CS"/>
</dbReference>
<evidence type="ECO:0000256" key="5">
    <source>
        <dbReference type="ARBA" id="ARBA00022741"/>
    </source>
</evidence>
<dbReference type="EMBL" id="RBNJ01005432">
    <property type="protein sequence ID" value="RUS29226.1"/>
    <property type="molecule type" value="Genomic_DNA"/>
</dbReference>
<evidence type="ECO:0000256" key="3">
    <source>
        <dbReference type="ARBA" id="ARBA00022448"/>
    </source>
</evidence>
<dbReference type="InterPro" id="IPR011527">
    <property type="entry name" value="ABC1_TM_dom"/>
</dbReference>
<comment type="subcellular location">
    <subcellularLocation>
        <location evidence="1">Membrane</location>
        <topology evidence="1">Multi-pass membrane protein</topology>
    </subcellularLocation>
</comment>
<dbReference type="InterPro" id="IPR050173">
    <property type="entry name" value="ABC_transporter_C-like"/>
</dbReference>
<dbReference type="InterPro" id="IPR003439">
    <property type="entry name" value="ABC_transporter-like_ATP-bd"/>
</dbReference>
<dbReference type="SUPFAM" id="SSF90123">
    <property type="entry name" value="ABC transporter transmembrane region"/>
    <property type="match status" value="1"/>
</dbReference>
<dbReference type="InterPro" id="IPR027417">
    <property type="entry name" value="P-loop_NTPase"/>
</dbReference>
<dbReference type="PANTHER" id="PTHR24223:SF456">
    <property type="entry name" value="MULTIDRUG RESISTANCE-ASSOCIATED PROTEIN LETHAL(2)03659"/>
    <property type="match status" value="1"/>
</dbReference>
<protein>
    <submittedName>
        <fullName evidence="12">P-loop containing nucleoside triphosphate hydrolase protein</fullName>
    </submittedName>
</protein>
<dbReference type="GO" id="GO:0016020">
    <property type="term" value="C:membrane"/>
    <property type="evidence" value="ECO:0007669"/>
    <property type="project" value="UniProtKB-SubCell"/>
</dbReference>
<evidence type="ECO:0000256" key="1">
    <source>
        <dbReference type="ARBA" id="ARBA00004141"/>
    </source>
</evidence>
<dbReference type="Gene3D" id="3.40.50.300">
    <property type="entry name" value="P-loop containing nucleotide triphosphate hydrolases"/>
    <property type="match status" value="1"/>
</dbReference>
<dbReference type="PANTHER" id="PTHR24223">
    <property type="entry name" value="ATP-BINDING CASSETTE SUB-FAMILY C"/>
    <property type="match status" value="1"/>
</dbReference>
<keyword evidence="6" id="KW-0067">ATP-binding</keyword>
<evidence type="ECO:0000313" key="13">
    <source>
        <dbReference type="Proteomes" id="UP000274822"/>
    </source>
</evidence>
<keyword evidence="7 9" id="KW-1133">Transmembrane helix</keyword>
<dbReference type="SUPFAM" id="SSF52540">
    <property type="entry name" value="P-loop containing nucleoside triphosphate hydrolases"/>
    <property type="match status" value="1"/>
</dbReference>
<dbReference type="Gene3D" id="1.20.1560.10">
    <property type="entry name" value="ABC transporter type 1, transmembrane domain"/>
    <property type="match status" value="1"/>
</dbReference>
<evidence type="ECO:0000256" key="9">
    <source>
        <dbReference type="SAM" id="Phobius"/>
    </source>
</evidence>
<keyword evidence="13" id="KW-1185">Reference proteome</keyword>
<keyword evidence="4 9" id="KW-0812">Transmembrane</keyword>
<feature type="transmembrane region" description="Helical" evidence="9">
    <location>
        <begin position="277"/>
        <end position="299"/>
    </location>
</feature>
<evidence type="ECO:0000259" key="11">
    <source>
        <dbReference type="PROSITE" id="PS50929"/>
    </source>
</evidence>
<keyword evidence="8 9" id="KW-0472">Membrane</keyword>
<keyword evidence="3" id="KW-0813">Transport</keyword>
<dbReference type="AlphaFoldDB" id="A0A433QHE6"/>
<proteinExistence type="inferred from homology"/>
<evidence type="ECO:0000256" key="8">
    <source>
        <dbReference type="ARBA" id="ARBA00023136"/>
    </source>
</evidence>
<feature type="domain" description="ABC transporter" evidence="10">
    <location>
        <begin position="4"/>
        <end position="185"/>
    </location>
</feature>
<evidence type="ECO:0000256" key="4">
    <source>
        <dbReference type="ARBA" id="ARBA00022692"/>
    </source>
</evidence>
<organism evidence="12 13">
    <name type="scientific">Jimgerdemannia flammicorona</name>
    <dbReference type="NCBI Taxonomy" id="994334"/>
    <lineage>
        <taxon>Eukaryota</taxon>
        <taxon>Fungi</taxon>
        <taxon>Fungi incertae sedis</taxon>
        <taxon>Mucoromycota</taxon>
        <taxon>Mucoromycotina</taxon>
        <taxon>Endogonomycetes</taxon>
        <taxon>Endogonales</taxon>
        <taxon>Endogonaceae</taxon>
        <taxon>Jimgerdemannia</taxon>
    </lineage>
</organism>
<sequence length="437" mass="49201">MALLRELPLTQGTFKIGHPSSSMPLKIAYSSQSPWIFAGSIRDNILFGERYDEKRFHEVIRVCELERDLSLFARGEHELIGEKGVTLSGGQRARVSLARATYSQADLYILDDPLSAVDPSVGRNLFNNCIRGYMGGKPRILVTHQLQYIKDCDRVLVLERGKATHYGPIAQVMKAEVEEEGEGAGTSHKRFVDVLREFAADEVVADTNSIETVIEYLEKNDNGEDVSLETMKTMEIDEETEEYSAKKNNMVTEDRADGNMPLSIYWVFFRSGSSVPVILLMASCLVLGQAFSIMTDWYISNWSSQDSESQRQWSNAAIYVALAIATIIVSTIRALWFFSVMLDSSSNIFRRMLDAVLRTSISFFNTQPHGRVLNVSLQPSFPCICYHNNNHVYVIASMFINHFVLSPAYTASYSVLGMPLFCVMQFIISQIICIATY</sequence>
<accession>A0A433QHE6</accession>
<feature type="transmembrane region" description="Helical" evidence="9">
    <location>
        <begin position="415"/>
        <end position="435"/>
    </location>
</feature>
<dbReference type="PROSITE" id="PS00211">
    <property type="entry name" value="ABC_TRANSPORTER_1"/>
    <property type="match status" value="1"/>
</dbReference>
<keyword evidence="5" id="KW-0547">Nucleotide-binding</keyword>
<dbReference type="GO" id="GO:0016887">
    <property type="term" value="F:ATP hydrolysis activity"/>
    <property type="evidence" value="ECO:0007669"/>
    <property type="project" value="InterPro"/>
</dbReference>
<evidence type="ECO:0000313" key="12">
    <source>
        <dbReference type="EMBL" id="RUS29226.1"/>
    </source>
</evidence>
<keyword evidence="12" id="KW-0378">Hydrolase</keyword>
<dbReference type="Pfam" id="PF00005">
    <property type="entry name" value="ABC_tran"/>
    <property type="match status" value="1"/>
</dbReference>
<dbReference type="GO" id="GO:0140359">
    <property type="term" value="F:ABC-type transporter activity"/>
    <property type="evidence" value="ECO:0007669"/>
    <property type="project" value="InterPro"/>
</dbReference>
<feature type="transmembrane region" description="Helical" evidence="9">
    <location>
        <begin position="319"/>
        <end position="342"/>
    </location>
</feature>
<evidence type="ECO:0000259" key="10">
    <source>
        <dbReference type="PROSITE" id="PS50893"/>
    </source>
</evidence>